<reference evidence="3" key="1">
    <citation type="submission" date="2023-02" db="EMBL/GenBank/DDBJ databases">
        <title>Genome of toxic invasive species Heracleum sosnowskyi carries increased number of genes despite the absence of recent whole-genome duplications.</title>
        <authorList>
            <person name="Schelkunov M."/>
            <person name="Shtratnikova V."/>
            <person name="Makarenko M."/>
            <person name="Klepikova A."/>
            <person name="Omelchenko D."/>
            <person name="Novikova G."/>
            <person name="Obukhova E."/>
            <person name="Bogdanov V."/>
            <person name="Penin A."/>
            <person name="Logacheva M."/>
        </authorList>
    </citation>
    <scope>NUCLEOTIDE SEQUENCE</scope>
    <source>
        <strain evidence="3">Hsosn_3</strain>
        <tissue evidence="3">Leaf</tissue>
    </source>
</reference>
<dbReference type="InterPro" id="IPR000270">
    <property type="entry name" value="PB1_dom"/>
</dbReference>
<evidence type="ECO:0000313" key="4">
    <source>
        <dbReference type="Proteomes" id="UP001237642"/>
    </source>
</evidence>
<dbReference type="SUPFAM" id="SSF54277">
    <property type="entry name" value="CAD &amp; PB1 domains"/>
    <property type="match status" value="1"/>
</dbReference>
<accession>A0AAD8M0Z9</accession>
<reference evidence="3" key="2">
    <citation type="submission" date="2023-05" db="EMBL/GenBank/DDBJ databases">
        <authorList>
            <person name="Schelkunov M.I."/>
        </authorList>
    </citation>
    <scope>NUCLEOTIDE SEQUENCE</scope>
    <source>
        <strain evidence="3">Hsosn_3</strain>
        <tissue evidence="3">Leaf</tissue>
    </source>
</reference>
<feature type="region of interest" description="Disordered" evidence="1">
    <location>
        <begin position="1"/>
        <end position="32"/>
    </location>
</feature>
<feature type="compositionally biased region" description="Acidic residues" evidence="1">
    <location>
        <begin position="1"/>
        <end position="16"/>
    </location>
</feature>
<proteinExistence type="predicted"/>
<evidence type="ECO:0000256" key="1">
    <source>
        <dbReference type="SAM" id="MobiDB-lite"/>
    </source>
</evidence>
<dbReference type="AlphaFoldDB" id="A0AAD8M0Z9"/>
<evidence type="ECO:0000313" key="3">
    <source>
        <dbReference type="EMBL" id="KAK1357870.1"/>
    </source>
</evidence>
<dbReference type="Pfam" id="PF00564">
    <property type="entry name" value="PB1"/>
    <property type="match status" value="1"/>
</dbReference>
<feature type="domain" description="PB1" evidence="2">
    <location>
        <begin position="37"/>
        <end position="123"/>
    </location>
</feature>
<sequence>MDFEFESENEEEDEDEPPNKDDENDHAKLESDESPETFLFKIKYERTLKRLNLPIYDGNLHFDMDELRGRITYIFGLPRYSKLEISYIDEDGELITMTDENDLVDIMTQKKLQYRLRMYVKLINNAITKQGVQAGLEPIRTPVTFESGSSYDSLDDDFLIYECL</sequence>
<evidence type="ECO:0000259" key="2">
    <source>
        <dbReference type="SMART" id="SM00666"/>
    </source>
</evidence>
<dbReference type="SMART" id="SM00666">
    <property type="entry name" value="PB1"/>
    <property type="match status" value="1"/>
</dbReference>
<organism evidence="3 4">
    <name type="scientific">Heracleum sosnowskyi</name>
    <dbReference type="NCBI Taxonomy" id="360622"/>
    <lineage>
        <taxon>Eukaryota</taxon>
        <taxon>Viridiplantae</taxon>
        <taxon>Streptophyta</taxon>
        <taxon>Embryophyta</taxon>
        <taxon>Tracheophyta</taxon>
        <taxon>Spermatophyta</taxon>
        <taxon>Magnoliopsida</taxon>
        <taxon>eudicotyledons</taxon>
        <taxon>Gunneridae</taxon>
        <taxon>Pentapetalae</taxon>
        <taxon>asterids</taxon>
        <taxon>campanulids</taxon>
        <taxon>Apiales</taxon>
        <taxon>Apiaceae</taxon>
        <taxon>Apioideae</taxon>
        <taxon>apioid superclade</taxon>
        <taxon>Tordylieae</taxon>
        <taxon>Tordyliinae</taxon>
        <taxon>Heracleum</taxon>
    </lineage>
</organism>
<name>A0AAD8M0Z9_9APIA</name>
<dbReference type="EMBL" id="JAUIZM010000011">
    <property type="protein sequence ID" value="KAK1357870.1"/>
    <property type="molecule type" value="Genomic_DNA"/>
</dbReference>
<dbReference type="PANTHER" id="PTHR20930">
    <property type="entry name" value="OVARIAN CARCINOMA ANTIGEN CA125-RELATED"/>
    <property type="match status" value="1"/>
</dbReference>
<dbReference type="Gene3D" id="3.10.20.90">
    <property type="entry name" value="Phosphatidylinositol 3-kinase Catalytic Subunit, Chain A, domain 1"/>
    <property type="match status" value="1"/>
</dbReference>
<gene>
    <name evidence="3" type="ORF">POM88_051126</name>
</gene>
<dbReference type="Proteomes" id="UP001237642">
    <property type="component" value="Unassembled WGS sequence"/>
</dbReference>
<dbReference type="PANTHER" id="PTHR20930:SF0">
    <property type="entry name" value="PROTEIN ILRUN"/>
    <property type="match status" value="1"/>
</dbReference>
<keyword evidence="4" id="KW-1185">Reference proteome</keyword>
<feature type="compositionally biased region" description="Basic and acidic residues" evidence="1">
    <location>
        <begin position="17"/>
        <end position="31"/>
    </location>
</feature>
<comment type="caution">
    <text evidence="3">The sequence shown here is derived from an EMBL/GenBank/DDBJ whole genome shotgun (WGS) entry which is preliminary data.</text>
</comment>
<protein>
    <submittedName>
        <fullName evidence="3">PB1 domain-containing protein</fullName>
    </submittedName>
</protein>